<dbReference type="InterPro" id="IPR004821">
    <property type="entry name" value="Cyt_trans-like"/>
</dbReference>
<dbReference type="EMBL" id="CP001322">
    <property type="protein sequence ID" value="ACL04751.1"/>
    <property type="molecule type" value="Genomic_DNA"/>
</dbReference>
<dbReference type="RefSeq" id="WP_015947811.1">
    <property type="nucleotide sequence ID" value="NC_011768.1"/>
</dbReference>
<dbReference type="Gene3D" id="3.40.50.620">
    <property type="entry name" value="HUPs"/>
    <property type="match status" value="1"/>
</dbReference>
<name>B8FBJ8_DESAL</name>
<dbReference type="AlphaFoldDB" id="B8FBJ8"/>
<sequence>MYGLVHGRFQILHNDHMKYILAGAEQCDRLVIGITNPDPAMTREDGADPARSQRESNPLSYWDRFRMVDAALRETGLPQDNFSVVPFPINFPELWGNYAPLDAKFFLTIYDAWGERKLAMLQENGLNVHVLWKRPPEQKGITSTKIRQAIIAGQPWEHLVPPSVAKIIKEKSVMACIRSLAAAN</sequence>
<dbReference type="GO" id="GO:0016779">
    <property type="term" value="F:nucleotidyltransferase activity"/>
    <property type="evidence" value="ECO:0007669"/>
    <property type="project" value="UniProtKB-KW"/>
</dbReference>
<dbReference type="SUPFAM" id="SSF52374">
    <property type="entry name" value="Nucleotidylyl transferase"/>
    <property type="match status" value="1"/>
</dbReference>
<keyword evidence="5" id="KW-1185">Reference proteome</keyword>
<evidence type="ECO:0000313" key="4">
    <source>
        <dbReference type="EMBL" id="ACL04751.1"/>
    </source>
</evidence>
<proteinExistence type="predicted"/>
<dbReference type="PANTHER" id="PTHR21342:SF0">
    <property type="entry name" value="BIFUNCTIONAL NMN ADENYLYLTRANSFERASE_NUDIX HYDROLASE"/>
    <property type="match status" value="1"/>
</dbReference>
<reference evidence="4 5" key="1">
    <citation type="journal article" date="2012" name="Environ. Microbiol.">
        <title>The genome sequence of Desulfatibacillum alkenivorans AK-01: a blueprint for anaerobic alkane oxidation.</title>
        <authorList>
            <person name="Callaghan A.V."/>
            <person name="Morris B.E."/>
            <person name="Pereira I.A."/>
            <person name="McInerney M.J."/>
            <person name="Austin R.N."/>
            <person name="Groves J.T."/>
            <person name="Kukor J.J."/>
            <person name="Suflita J.M."/>
            <person name="Young L.Y."/>
            <person name="Zylstra G.J."/>
            <person name="Wawrik B."/>
        </authorList>
    </citation>
    <scope>NUCLEOTIDE SEQUENCE [LARGE SCALE GENOMIC DNA]</scope>
    <source>
        <strain evidence="4 5">AK-01</strain>
    </source>
</reference>
<evidence type="ECO:0000313" key="5">
    <source>
        <dbReference type="Proteomes" id="UP000000739"/>
    </source>
</evidence>
<evidence type="ECO:0000259" key="3">
    <source>
        <dbReference type="Pfam" id="PF01467"/>
    </source>
</evidence>
<accession>B8FBJ8</accession>
<dbReference type="HOGENOM" id="CLU_108783_0_0_7"/>
<dbReference type="Pfam" id="PF01467">
    <property type="entry name" value="CTP_transf_like"/>
    <property type="match status" value="1"/>
</dbReference>
<dbReference type="Proteomes" id="UP000000739">
    <property type="component" value="Chromosome"/>
</dbReference>
<gene>
    <name evidence="4" type="ordered locus">Dalk_3061</name>
</gene>
<evidence type="ECO:0000256" key="2">
    <source>
        <dbReference type="ARBA" id="ARBA00022695"/>
    </source>
</evidence>
<keyword evidence="1" id="KW-0808">Transferase</keyword>
<dbReference type="KEGG" id="dal:Dalk_3061"/>
<organism evidence="4 5">
    <name type="scientific">Desulfatibacillum aliphaticivorans</name>
    <dbReference type="NCBI Taxonomy" id="218208"/>
    <lineage>
        <taxon>Bacteria</taxon>
        <taxon>Pseudomonadati</taxon>
        <taxon>Thermodesulfobacteriota</taxon>
        <taxon>Desulfobacteria</taxon>
        <taxon>Desulfobacterales</taxon>
        <taxon>Desulfatibacillaceae</taxon>
        <taxon>Desulfatibacillum</taxon>
    </lineage>
</organism>
<protein>
    <submittedName>
        <fullName evidence="4">Cytidylyltransferase</fullName>
    </submittedName>
</protein>
<keyword evidence="2 4" id="KW-0548">Nucleotidyltransferase</keyword>
<feature type="domain" description="Cytidyltransferase-like" evidence="3">
    <location>
        <begin position="5"/>
        <end position="148"/>
    </location>
</feature>
<evidence type="ECO:0000256" key="1">
    <source>
        <dbReference type="ARBA" id="ARBA00022679"/>
    </source>
</evidence>
<dbReference type="eggNOG" id="COG1056">
    <property type="taxonomic scope" value="Bacteria"/>
</dbReference>
<dbReference type="PANTHER" id="PTHR21342">
    <property type="entry name" value="PHOSPHOPANTETHEINE ADENYLYLTRANSFERASE"/>
    <property type="match status" value="1"/>
</dbReference>
<dbReference type="InterPro" id="IPR014729">
    <property type="entry name" value="Rossmann-like_a/b/a_fold"/>
</dbReference>